<dbReference type="PANTHER" id="PTHR23408">
    <property type="entry name" value="METHYLMALONYL-COA MUTASE"/>
    <property type="match status" value="1"/>
</dbReference>
<organism evidence="3">
    <name type="scientific">Entomoneis paludosa</name>
    <dbReference type="NCBI Taxonomy" id="265537"/>
    <lineage>
        <taxon>Eukaryota</taxon>
        <taxon>Sar</taxon>
        <taxon>Stramenopiles</taxon>
        <taxon>Ochrophyta</taxon>
        <taxon>Bacillariophyta</taxon>
        <taxon>Bacillariophyceae</taxon>
        <taxon>Bacillariophycidae</taxon>
        <taxon>Entomoneidaceae</taxon>
        <taxon>Entomoneis</taxon>
    </lineage>
</organism>
<feature type="region of interest" description="Disordered" evidence="2">
    <location>
        <begin position="251"/>
        <end position="278"/>
    </location>
</feature>
<dbReference type="Gene3D" id="3.40.50.300">
    <property type="entry name" value="P-loop containing nucleotide triphosphate hydrolases"/>
    <property type="match status" value="1"/>
</dbReference>
<dbReference type="AlphaFoldDB" id="A0A7S2YC01"/>
<dbReference type="EMBL" id="HBHT01018454">
    <property type="protein sequence ID" value="CAD9966482.1"/>
    <property type="molecule type" value="Transcribed_RNA"/>
</dbReference>
<proteinExistence type="inferred from homology"/>
<reference evidence="3" key="1">
    <citation type="submission" date="2021-01" db="EMBL/GenBank/DDBJ databases">
        <authorList>
            <person name="Corre E."/>
            <person name="Pelletier E."/>
            <person name="Niang G."/>
            <person name="Scheremetjew M."/>
            <person name="Finn R."/>
            <person name="Kale V."/>
            <person name="Holt S."/>
            <person name="Cochrane G."/>
            <person name="Meng A."/>
            <person name="Brown T."/>
            <person name="Cohen L."/>
        </authorList>
    </citation>
    <scope>NUCLEOTIDE SEQUENCE</scope>
    <source>
        <strain evidence="3">CCMP125</strain>
    </source>
</reference>
<protein>
    <submittedName>
        <fullName evidence="3">Uncharacterized protein</fullName>
    </submittedName>
</protein>
<dbReference type="InterPro" id="IPR027417">
    <property type="entry name" value="P-loop_NTPase"/>
</dbReference>
<comment type="similarity">
    <text evidence="1">Belongs to the SIMIBI class G3E GTPase family. ArgK/MeaB subfamily.</text>
</comment>
<dbReference type="GO" id="GO:0005525">
    <property type="term" value="F:GTP binding"/>
    <property type="evidence" value="ECO:0007669"/>
    <property type="project" value="InterPro"/>
</dbReference>
<evidence type="ECO:0000256" key="1">
    <source>
        <dbReference type="ARBA" id="ARBA00009625"/>
    </source>
</evidence>
<dbReference type="GO" id="GO:0003924">
    <property type="term" value="F:GTPase activity"/>
    <property type="evidence" value="ECO:0007669"/>
    <property type="project" value="InterPro"/>
</dbReference>
<feature type="region of interest" description="Disordered" evidence="2">
    <location>
        <begin position="288"/>
        <end position="307"/>
    </location>
</feature>
<dbReference type="PANTHER" id="PTHR23408:SF3">
    <property type="entry name" value="METHYLMALONIC ACIDURIA TYPE A PROTEIN, MITOCHONDRIAL"/>
    <property type="match status" value="1"/>
</dbReference>
<sequence length="307" mass="33168">MEPSDTAQDSWQTPERLAVVCVDPSSVLQGGSILGDKTRMPTLAAAHDRVLVRPAPSSAGTLGGLAGQRTYDTMQLLGHAAGGTKRPLFDVIFLETVGLGQSEVEIAQCVNVVLLCIPPGGGDALQGVKKGILEVTHVVAITKADGSLQAAAQSTAADYQGALQFRDGVEQSLQPPDSSSHENCAGGAPRRVILTSAETGQGLADLWQTLCHVRRQQLESGQWRQQERTQQEYWMWKSFHTLVQKHVMEQYQSTSTQEPQEDEESPHKNTLVAPPPRVAAAQLLRQLLQSGIRSRDDNGNENPSQPP</sequence>
<gene>
    <name evidence="3" type="ORF">APAL1065_LOCUS12377</name>
</gene>
<dbReference type="InterPro" id="IPR005129">
    <property type="entry name" value="GTPase_ArgK"/>
</dbReference>
<evidence type="ECO:0000313" key="3">
    <source>
        <dbReference type="EMBL" id="CAD9966482.1"/>
    </source>
</evidence>
<name>A0A7S2YC01_9STRA</name>
<evidence type="ECO:0000256" key="2">
    <source>
        <dbReference type="SAM" id="MobiDB-lite"/>
    </source>
</evidence>
<accession>A0A7S2YC01</accession>
<dbReference type="GO" id="GO:0005737">
    <property type="term" value="C:cytoplasm"/>
    <property type="evidence" value="ECO:0007669"/>
    <property type="project" value="TreeGrafter"/>
</dbReference>
<dbReference type="SUPFAM" id="SSF52540">
    <property type="entry name" value="P-loop containing nucleoside triphosphate hydrolases"/>
    <property type="match status" value="1"/>
</dbReference>
<dbReference type="Pfam" id="PF03308">
    <property type="entry name" value="MeaB"/>
    <property type="match status" value="1"/>
</dbReference>